<comment type="similarity">
    <text evidence="1 5">Belongs to the GST superfamily. Pi family.</text>
</comment>
<dbReference type="InterPro" id="IPR010987">
    <property type="entry name" value="Glutathione-S-Trfase_C-like"/>
</dbReference>
<dbReference type="InterPro" id="IPR036282">
    <property type="entry name" value="Glutathione-S-Trfase_C_sf"/>
</dbReference>
<dbReference type="GO" id="GO:0005829">
    <property type="term" value="C:cytosol"/>
    <property type="evidence" value="ECO:0007669"/>
    <property type="project" value="TreeGrafter"/>
</dbReference>
<organism evidence="8 9">
    <name type="scientific">Toxocara canis</name>
    <name type="common">Canine roundworm</name>
    <dbReference type="NCBI Taxonomy" id="6265"/>
    <lineage>
        <taxon>Eukaryota</taxon>
        <taxon>Metazoa</taxon>
        <taxon>Ecdysozoa</taxon>
        <taxon>Nematoda</taxon>
        <taxon>Chromadorea</taxon>
        <taxon>Rhabditida</taxon>
        <taxon>Spirurina</taxon>
        <taxon>Ascaridomorpha</taxon>
        <taxon>Ascaridoidea</taxon>
        <taxon>Toxocaridae</taxon>
        <taxon>Toxocara</taxon>
    </lineage>
</organism>
<keyword evidence="9" id="KW-1185">Reference proteome</keyword>
<dbReference type="PANTHER" id="PTHR11571:SF141">
    <property type="entry name" value="GLUTATHIONE S-TRANSFERASE"/>
    <property type="match status" value="1"/>
</dbReference>
<name>A0A0B2VSH0_TOXCA</name>
<gene>
    <name evidence="8" type="ORF">Tcan_11426</name>
</gene>
<dbReference type="SFLD" id="SFLDG00363">
    <property type="entry name" value="AMPS_(cytGST):_Alpha-__Mu-__Pi"/>
    <property type="match status" value="1"/>
</dbReference>
<dbReference type="Pfam" id="PF02798">
    <property type="entry name" value="GST_N"/>
    <property type="match status" value="1"/>
</dbReference>
<dbReference type="SUPFAM" id="SSF47616">
    <property type="entry name" value="GST C-terminal domain-like"/>
    <property type="match status" value="1"/>
</dbReference>
<evidence type="ECO:0000259" key="6">
    <source>
        <dbReference type="PROSITE" id="PS50404"/>
    </source>
</evidence>
<dbReference type="AlphaFoldDB" id="A0A0B2VSH0"/>
<proteinExistence type="inferred from homology"/>
<protein>
    <recommendedName>
        <fullName evidence="5">Glutathione S-transferase</fullName>
        <ecNumber evidence="5">2.5.1.18</ecNumber>
    </recommendedName>
    <alternativeName>
        <fullName evidence="5">GST class-pi</fullName>
    </alternativeName>
</protein>
<comment type="caution">
    <text evidence="8">The sequence shown here is derived from an EMBL/GenBank/DDBJ whole genome shotgun (WGS) entry which is preliminary data.</text>
</comment>
<evidence type="ECO:0000313" key="9">
    <source>
        <dbReference type="Proteomes" id="UP000031036"/>
    </source>
</evidence>
<dbReference type="Gene3D" id="1.20.1050.10">
    <property type="match status" value="1"/>
</dbReference>
<dbReference type="Proteomes" id="UP000031036">
    <property type="component" value="Unassembled WGS sequence"/>
</dbReference>
<dbReference type="InterPro" id="IPR050213">
    <property type="entry name" value="GST_superfamily"/>
</dbReference>
<dbReference type="InterPro" id="IPR004045">
    <property type="entry name" value="Glutathione_S-Trfase_N"/>
</dbReference>
<dbReference type="InterPro" id="IPR040079">
    <property type="entry name" value="Glutathione_S-Trfase"/>
</dbReference>
<dbReference type="OrthoDB" id="4951845at2759"/>
<dbReference type="PROSITE" id="PS50404">
    <property type="entry name" value="GST_NTER"/>
    <property type="match status" value="1"/>
</dbReference>
<feature type="domain" description="GST N-terminal" evidence="6">
    <location>
        <begin position="3"/>
        <end position="81"/>
    </location>
</feature>
<reference evidence="8 9" key="1">
    <citation type="submission" date="2014-11" db="EMBL/GenBank/DDBJ databases">
        <title>Genetic blueprint of the zoonotic pathogen Toxocara canis.</title>
        <authorList>
            <person name="Zhu X.-Q."/>
            <person name="Korhonen P.K."/>
            <person name="Cai H."/>
            <person name="Young N.D."/>
            <person name="Nejsum P."/>
            <person name="von Samson-Himmelstjerna G."/>
            <person name="Boag P.R."/>
            <person name="Tan P."/>
            <person name="Li Q."/>
            <person name="Min J."/>
            <person name="Yang Y."/>
            <person name="Wang X."/>
            <person name="Fang X."/>
            <person name="Hall R.S."/>
            <person name="Hofmann A."/>
            <person name="Sternberg P.W."/>
            <person name="Jex A.R."/>
            <person name="Gasser R.B."/>
        </authorList>
    </citation>
    <scope>NUCLEOTIDE SEQUENCE [LARGE SCALE GENOMIC DNA]</scope>
    <source>
        <strain evidence="8">PN_DK_2014</strain>
    </source>
</reference>
<feature type="domain" description="GST C-terminal" evidence="7">
    <location>
        <begin position="83"/>
        <end position="202"/>
    </location>
</feature>
<dbReference type="PRINTS" id="PR01268">
    <property type="entry name" value="GSTRNSFRASEP"/>
</dbReference>
<evidence type="ECO:0000256" key="1">
    <source>
        <dbReference type="ARBA" id="ARBA00007297"/>
    </source>
</evidence>
<evidence type="ECO:0000256" key="4">
    <source>
        <dbReference type="ARBA" id="ARBA00047960"/>
    </source>
</evidence>
<dbReference type="EMBL" id="JPKZ01000906">
    <property type="protein sequence ID" value="KHN84653.1"/>
    <property type="molecule type" value="Genomic_DNA"/>
</dbReference>
<comment type="catalytic activity">
    <reaction evidence="4 5">
        <text>RX + glutathione = an S-substituted glutathione + a halide anion + H(+)</text>
        <dbReference type="Rhea" id="RHEA:16437"/>
        <dbReference type="ChEBI" id="CHEBI:15378"/>
        <dbReference type="ChEBI" id="CHEBI:16042"/>
        <dbReference type="ChEBI" id="CHEBI:17792"/>
        <dbReference type="ChEBI" id="CHEBI:57925"/>
        <dbReference type="ChEBI" id="CHEBI:90779"/>
        <dbReference type="EC" id="2.5.1.18"/>
    </reaction>
</comment>
<dbReference type="InterPro" id="IPR036249">
    <property type="entry name" value="Thioredoxin-like_sf"/>
</dbReference>
<evidence type="ECO:0000259" key="7">
    <source>
        <dbReference type="PROSITE" id="PS50405"/>
    </source>
</evidence>
<evidence type="ECO:0000313" key="8">
    <source>
        <dbReference type="EMBL" id="KHN84653.1"/>
    </source>
</evidence>
<comment type="subunit">
    <text evidence="2 5">Homodimer.</text>
</comment>
<sequence length="210" mass="24882">MKPIYKLTYFDIRGLGEQIRLLLIDNKIPFEEVRIKSEDEWKGIKDSFVFGQLPCLKDDDVKIVQSGAIMRHLARRHDLYGRTEMDRTFADMFYEGIRDIQQRYIRMIYNEYEKKNEFIVDYLHDALNKLDALLESHEEGNGFILGENICFADYSLFELLDVLLILSPTCLLQCPKLKSFHQRFNERPSLQNYLMKRASANVRVNWNGKE</sequence>
<accession>A0A0B2VSH0</accession>
<evidence type="ECO:0000256" key="2">
    <source>
        <dbReference type="ARBA" id="ARBA00011738"/>
    </source>
</evidence>
<dbReference type="Gene3D" id="3.40.30.10">
    <property type="entry name" value="Glutaredoxin"/>
    <property type="match status" value="1"/>
</dbReference>
<dbReference type="FunFam" id="3.40.30.10:FF:000168">
    <property type="entry name" value="Glutathione S-transferase 2"/>
    <property type="match status" value="1"/>
</dbReference>
<dbReference type="OMA" id="IHHGDEE"/>
<dbReference type="SUPFAM" id="SSF52833">
    <property type="entry name" value="Thioredoxin-like"/>
    <property type="match status" value="1"/>
</dbReference>
<dbReference type="STRING" id="6265.A0A0B2VSH0"/>
<dbReference type="InterPro" id="IPR003082">
    <property type="entry name" value="GST_pi"/>
</dbReference>
<dbReference type="Pfam" id="PF14497">
    <property type="entry name" value="GST_C_3"/>
    <property type="match status" value="1"/>
</dbReference>
<dbReference type="PROSITE" id="PS50405">
    <property type="entry name" value="GST_CTER"/>
    <property type="match status" value="1"/>
</dbReference>
<keyword evidence="3 5" id="KW-0808">Transferase</keyword>
<dbReference type="InterPro" id="IPR004046">
    <property type="entry name" value="GST_C"/>
</dbReference>
<evidence type="ECO:0000256" key="3">
    <source>
        <dbReference type="ARBA" id="ARBA00022679"/>
    </source>
</evidence>
<dbReference type="SFLD" id="SFLDS00019">
    <property type="entry name" value="Glutathione_Transferase_(cytos"/>
    <property type="match status" value="1"/>
</dbReference>
<comment type="function">
    <text evidence="5">Conjugation of reduced glutathione to a wide number of exogenous and endogenous hydrophobic electrophiles.</text>
</comment>
<dbReference type="GO" id="GO:0006749">
    <property type="term" value="P:glutathione metabolic process"/>
    <property type="evidence" value="ECO:0007669"/>
    <property type="project" value="UniProtKB-UniRule"/>
</dbReference>
<dbReference type="SFLD" id="SFLDG01205">
    <property type="entry name" value="AMPS.1"/>
    <property type="match status" value="1"/>
</dbReference>
<dbReference type="FunFam" id="1.20.1050.10:FF:000020">
    <property type="entry name" value="Glutathione S-transferase P 1"/>
    <property type="match status" value="1"/>
</dbReference>
<evidence type="ECO:0000256" key="5">
    <source>
        <dbReference type="RuleBase" id="RU368105"/>
    </source>
</evidence>
<dbReference type="GO" id="GO:0004364">
    <property type="term" value="F:glutathione transferase activity"/>
    <property type="evidence" value="ECO:0007669"/>
    <property type="project" value="UniProtKB-UniRule"/>
</dbReference>
<dbReference type="EC" id="2.5.1.18" evidence="5"/>
<dbReference type="PANTHER" id="PTHR11571">
    <property type="entry name" value="GLUTATHIONE S-TRANSFERASE"/>
    <property type="match status" value="1"/>
</dbReference>